<name>A0A2T3NGU0_9GAMM</name>
<feature type="transmembrane region" description="Helical" evidence="6">
    <location>
        <begin position="407"/>
        <end position="428"/>
    </location>
</feature>
<dbReference type="Pfam" id="PF03772">
    <property type="entry name" value="Competence"/>
    <property type="match status" value="1"/>
</dbReference>
<dbReference type="SMART" id="SM00849">
    <property type="entry name" value="Lactamase_B"/>
    <property type="match status" value="1"/>
</dbReference>
<evidence type="ECO:0000256" key="1">
    <source>
        <dbReference type="ARBA" id="ARBA00004651"/>
    </source>
</evidence>
<dbReference type="SUPFAM" id="SSF56281">
    <property type="entry name" value="Metallo-hydrolase/oxidoreductase"/>
    <property type="match status" value="1"/>
</dbReference>
<comment type="subcellular location">
    <subcellularLocation>
        <location evidence="1">Cell membrane</location>
        <topology evidence="1">Multi-pass membrane protein</topology>
    </subcellularLocation>
</comment>
<reference evidence="8 9" key="1">
    <citation type="submission" date="2018-03" db="EMBL/GenBank/DDBJ databases">
        <title>Whole genome sequencing of Histamine producing bacteria.</title>
        <authorList>
            <person name="Butler K."/>
        </authorList>
    </citation>
    <scope>NUCLEOTIDE SEQUENCE [LARGE SCALE GENOMIC DNA]</scope>
    <source>
        <strain evidence="8 9">DSM 19138</strain>
    </source>
</reference>
<dbReference type="EMBL" id="PYMB01000002">
    <property type="protein sequence ID" value="PSW14247.1"/>
    <property type="molecule type" value="Genomic_DNA"/>
</dbReference>
<evidence type="ECO:0000259" key="7">
    <source>
        <dbReference type="SMART" id="SM00849"/>
    </source>
</evidence>
<evidence type="ECO:0000256" key="2">
    <source>
        <dbReference type="ARBA" id="ARBA00022475"/>
    </source>
</evidence>
<keyword evidence="2" id="KW-1003">Cell membrane</keyword>
<protein>
    <submittedName>
        <fullName evidence="8">DNA internalization-related competence protein ComEC/Rec2</fullName>
    </submittedName>
</protein>
<keyword evidence="4 6" id="KW-1133">Transmembrane helix</keyword>
<keyword evidence="3 6" id="KW-0812">Transmembrane</keyword>
<dbReference type="InterPro" id="IPR004797">
    <property type="entry name" value="Competence_ComEC/Rec2"/>
</dbReference>
<dbReference type="Gene3D" id="3.60.15.10">
    <property type="entry name" value="Ribonuclease Z/Hydroxyacylglutathione hydrolase-like"/>
    <property type="match status" value="1"/>
</dbReference>
<dbReference type="Proteomes" id="UP000241346">
    <property type="component" value="Unassembled WGS sequence"/>
</dbReference>
<accession>A0A2T3NGU0</accession>
<keyword evidence="5 6" id="KW-0472">Membrane</keyword>
<evidence type="ECO:0000313" key="9">
    <source>
        <dbReference type="Proteomes" id="UP000241346"/>
    </source>
</evidence>
<feature type="transmembrane region" description="Helical" evidence="6">
    <location>
        <begin position="333"/>
        <end position="354"/>
    </location>
</feature>
<gene>
    <name evidence="8" type="ORF">C9J01_07305</name>
</gene>
<proteinExistence type="predicted"/>
<dbReference type="InterPro" id="IPR001279">
    <property type="entry name" value="Metallo-B-lactamas"/>
</dbReference>
<evidence type="ECO:0000313" key="8">
    <source>
        <dbReference type="EMBL" id="PSW14247.1"/>
    </source>
</evidence>
<dbReference type="NCBIfam" id="TIGR00360">
    <property type="entry name" value="ComEC_N-term"/>
    <property type="match status" value="1"/>
</dbReference>
<dbReference type="PANTHER" id="PTHR30619">
    <property type="entry name" value="DNA INTERNALIZATION/COMPETENCE PROTEIN COMEC/REC2"/>
    <property type="match status" value="1"/>
</dbReference>
<comment type="caution">
    <text evidence="8">The sequence shown here is derived from an EMBL/GenBank/DDBJ whole genome shotgun (WGS) entry which is preliminary data.</text>
</comment>
<dbReference type="InterPro" id="IPR025405">
    <property type="entry name" value="DUF4131"/>
</dbReference>
<dbReference type="AlphaFoldDB" id="A0A2T3NGU0"/>
<dbReference type="CDD" id="cd07731">
    <property type="entry name" value="ComA-like_MBL-fold"/>
    <property type="match status" value="1"/>
</dbReference>
<dbReference type="InterPro" id="IPR052159">
    <property type="entry name" value="Competence_DNA_uptake"/>
</dbReference>
<dbReference type="GO" id="GO:0030420">
    <property type="term" value="P:establishment of competence for transformation"/>
    <property type="evidence" value="ECO:0007669"/>
    <property type="project" value="InterPro"/>
</dbReference>
<evidence type="ECO:0000256" key="6">
    <source>
        <dbReference type="SAM" id="Phobius"/>
    </source>
</evidence>
<dbReference type="GO" id="GO:0005886">
    <property type="term" value="C:plasma membrane"/>
    <property type="evidence" value="ECO:0007669"/>
    <property type="project" value="UniProtKB-SubCell"/>
</dbReference>
<evidence type="ECO:0000256" key="4">
    <source>
        <dbReference type="ARBA" id="ARBA00022989"/>
    </source>
</evidence>
<sequence length="780" mass="86997">MNKSAAGVALGLLSLHFWLALPTYHGFITALMIGSVVCFYFRWRLLIYIAIGACLANLAATSYLKNVQLTFIEPRNITIVGEVSSLLNHKKLDTLFDFVTSELRQQGKHSSKTLRLRLSWQDPDNMPVMKQGERWQLQIRLRPPSGRVNSAGYDRERQFVGQGIHATGVVQSGHRLENGHNSLASLRQSAFDTVVGLTEGLEHQRYLLALGFGFRGALLDEDWALLRDSGLAHLMAISGLHIGLAIMLGWWCGSLLRNVFGDCPRGIWLPLWLGLCAGMLYAWLAGFTLPTQRALLMSLIALVLLRVRIVWPGWQVLLLVFALSLAMDPLASYSAGFWLSFSAVAVIAAVHAGGVRADTHRNTSFFQRCLGRVKVLVLLQFALLALMLPVQWVWFGGFSPWAPVINLLAVPWVSLFTVPLVLVAIIFSPIEPIAIICWQLADLTLTPVLGVAQLARGGWWTIAENQEVWVLAASAVVVLLWLLPLRRFTALVAVLVIVSVIWDKPVPESQEGLVPWQVDMLDVGHGLAVLISSNNRSVLYDTGNRWPGGSIASSVIEPVLKQRGQSRLDGLVLSHADSDHAAGADYLEENFAPIWKRSSDFREGYQPCIRGEQWQWQSLDFRVLWPPKQVKRAANPHSCVIEIKQRHNGNGADGPSLLLTGDIDAVSELLLARIEPDLSPDILLVPHHGSRSSSTATWLDQMGWFSKMTPRYALVSVARYNPWQLPSADVRQRYRERGAYWLSTAESGQVSLEIKGDSVEVIRYRQDRKPAWFRPVFHDE</sequence>
<dbReference type="Pfam" id="PF13567">
    <property type="entry name" value="DUF4131"/>
    <property type="match status" value="1"/>
</dbReference>
<feature type="transmembrane region" description="Helical" evidence="6">
    <location>
        <begin position="271"/>
        <end position="289"/>
    </location>
</feature>
<dbReference type="RefSeq" id="WP_107297497.1">
    <property type="nucleotide sequence ID" value="NZ_PYMB01000002.1"/>
</dbReference>
<feature type="transmembrane region" description="Helical" evidence="6">
    <location>
        <begin position="468"/>
        <end position="485"/>
    </location>
</feature>
<dbReference type="InterPro" id="IPR004477">
    <property type="entry name" value="ComEC_N"/>
</dbReference>
<dbReference type="InterPro" id="IPR035681">
    <property type="entry name" value="ComA-like_MBL"/>
</dbReference>
<feature type="domain" description="Metallo-beta-lactamase" evidence="7">
    <location>
        <begin position="525"/>
        <end position="707"/>
    </location>
</feature>
<organism evidence="8 9">
    <name type="scientific">Photobacterium rosenbergii</name>
    <dbReference type="NCBI Taxonomy" id="294936"/>
    <lineage>
        <taxon>Bacteria</taxon>
        <taxon>Pseudomonadati</taxon>
        <taxon>Pseudomonadota</taxon>
        <taxon>Gammaproteobacteria</taxon>
        <taxon>Vibrionales</taxon>
        <taxon>Vibrionaceae</taxon>
        <taxon>Photobacterium</taxon>
    </lineage>
</organism>
<evidence type="ECO:0000256" key="5">
    <source>
        <dbReference type="ARBA" id="ARBA00023136"/>
    </source>
</evidence>
<feature type="transmembrane region" description="Helical" evidence="6">
    <location>
        <begin position="375"/>
        <end position="395"/>
    </location>
</feature>
<dbReference type="InterPro" id="IPR036866">
    <property type="entry name" value="RibonucZ/Hydroxyglut_hydro"/>
</dbReference>
<feature type="transmembrane region" description="Helical" evidence="6">
    <location>
        <begin position="46"/>
        <end position="64"/>
    </location>
</feature>
<evidence type="ECO:0000256" key="3">
    <source>
        <dbReference type="ARBA" id="ARBA00022692"/>
    </source>
</evidence>
<dbReference type="PANTHER" id="PTHR30619:SF1">
    <property type="entry name" value="RECOMBINATION PROTEIN 2"/>
    <property type="match status" value="1"/>
</dbReference>
<feature type="transmembrane region" description="Helical" evidence="6">
    <location>
        <begin position="231"/>
        <end position="251"/>
    </location>
</feature>
<dbReference type="OrthoDB" id="9761531at2"/>
<dbReference type="NCBIfam" id="TIGR00361">
    <property type="entry name" value="ComEC_Rec2"/>
    <property type="match status" value="1"/>
</dbReference>
<dbReference type="Pfam" id="PF00753">
    <property type="entry name" value="Lactamase_B"/>
    <property type="match status" value="1"/>
</dbReference>